<evidence type="ECO:0000256" key="1">
    <source>
        <dbReference type="SAM" id="MobiDB-lite"/>
    </source>
</evidence>
<organism evidence="2 3">
    <name type="scientific">Steinernema glaseri</name>
    <dbReference type="NCBI Taxonomy" id="37863"/>
    <lineage>
        <taxon>Eukaryota</taxon>
        <taxon>Metazoa</taxon>
        <taxon>Ecdysozoa</taxon>
        <taxon>Nematoda</taxon>
        <taxon>Chromadorea</taxon>
        <taxon>Rhabditida</taxon>
        <taxon>Tylenchina</taxon>
        <taxon>Panagrolaimomorpha</taxon>
        <taxon>Strongyloidoidea</taxon>
        <taxon>Steinernematidae</taxon>
        <taxon>Steinernema</taxon>
    </lineage>
</organism>
<dbReference type="AlphaFoldDB" id="A0A1I8AU29"/>
<accession>A0A1I8AU29</accession>
<name>A0A1I8AU29_9BILA</name>
<dbReference type="WBParaSite" id="L893_g9182.t1">
    <property type="protein sequence ID" value="L893_g9182.t1"/>
    <property type="gene ID" value="L893_g9182"/>
</dbReference>
<keyword evidence="2" id="KW-1185">Reference proteome</keyword>
<evidence type="ECO:0000313" key="2">
    <source>
        <dbReference type="Proteomes" id="UP000095287"/>
    </source>
</evidence>
<feature type="region of interest" description="Disordered" evidence="1">
    <location>
        <begin position="1"/>
        <end position="24"/>
    </location>
</feature>
<proteinExistence type="predicted"/>
<reference evidence="3" key="1">
    <citation type="submission" date="2016-11" db="UniProtKB">
        <authorList>
            <consortium name="WormBaseParasite"/>
        </authorList>
    </citation>
    <scope>IDENTIFICATION</scope>
</reference>
<dbReference type="Proteomes" id="UP000095287">
    <property type="component" value="Unplaced"/>
</dbReference>
<sequence length="233" mass="26242">MEPIVSADAPSRKRRRQSAKLSTFDNIGDSDGDSTLHVQLASISRVNTVVRATVVDHVGQSSQVAFFSNTGGEFHVWAEKHLGSRVRFTHVRPKVCTFAYKSFTHRLEFKATERTRFAVEGEVDVREVEFPSLRSCVGSRVSFVAFVASEEGEKATFMGKDYIEYSISDETSKCFLLTTKSFDITLFDTVRIKKGFVMKEKSIYVVVDDFAEITSTPYDEDDDLFDVVDLKAL</sequence>
<evidence type="ECO:0000313" key="3">
    <source>
        <dbReference type="WBParaSite" id="L893_g9182.t1"/>
    </source>
</evidence>
<protein>
    <submittedName>
        <fullName evidence="3">Late transcription factor 1</fullName>
    </submittedName>
</protein>